<name>A0AC61PQL3_9FIRM</name>
<gene>
    <name evidence="1" type="ORF">SAMN06297397_0042</name>
</gene>
<dbReference type="EMBL" id="FWXZ01000010">
    <property type="protein sequence ID" value="SMC92758.1"/>
    <property type="molecule type" value="Genomic_DNA"/>
</dbReference>
<organism evidence="1 2">
    <name type="scientific">Aristaeella lactis</name>
    <dbReference type="NCBI Taxonomy" id="3046383"/>
    <lineage>
        <taxon>Bacteria</taxon>
        <taxon>Bacillati</taxon>
        <taxon>Bacillota</taxon>
        <taxon>Clostridia</taxon>
        <taxon>Eubacteriales</taxon>
        <taxon>Aristaeellaceae</taxon>
        <taxon>Aristaeella</taxon>
    </lineage>
</organism>
<protein>
    <submittedName>
        <fullName evidence="1">Raffinose/stachyose/melibiose transport system permease protein</fullName>
    </submittedName>
</protein>
<proteinExistence type="predicted"/>
<comment type="caution">
    <text evidence="1">The sequence shown here is derived from an EMBL/GenBank/DDBJ whole genome shotgun (WGS) entry which is preliminary data.</text>
</comment>
<evidence type="ECO:0000313" key="1">
    <source>
        <dbReference type="EMBL" id="SMC92758.1"/>
    </source>
</evidence>
<accession>A0AC61PQL3</accession>
<keyword evidence="2" id="KW-1185">Reference proteome</keyword>
<reference evidence="1" key="1">
    <citation type="submission" date="2017-04" db="EMBL/GenBank/DDBJ databases">
        <authorList>
            <person name="Varghese N."/>
            <person name="Submissions S."/>
        </authorList>
    </citation>
    <scope>NUCLEOTIDE SEQUENCE</scope>
    <source>
        <strain evidence="1">WTE2008</strain>
    </source>
</reference>
<evidence type="ECO:0000313" key="2">
    <source>
        <dbReference type="Proteomes" id="UP000192328"/>
    </source>
</evidence>
<sequence>MKRTFTYKLHIFLFLLPALVLFIGILIAPIIMSAYYSFHEFNLVSNSDMEYMGFENYRILFSSMLTNPNTGKLYANSMYMGDALGHALILAALSTFIQLPLALIIALKLSKGIRGERAYLSIYFMPVLISTVIIGRLWMNIYDPGQAGLLNAGLRALGIDKWLFPAITNGITSSKLPFTGQWTGFRETALLAAFIPILWQYVGYHMLLMYAGIKGVPADLLEAAQLDGCTEGQVNRFIIIPYIKPILKVCVIFAVTGSLKSFDLVYALMKDTSRAELPSTLMYKLLFLHQRYGLGSAVAVVLIILCFLFAVLISLAFRDKGAKVA</sequence>
<dbReference type="Proteomes" id="UP000192328">
    <property type="component" value="Unassembled WGS sequence"/>
</dbReference>